<protein>
    <submittedName>
        <fullName evidence="2">Uncharacterized protein</fullName>
    </submittedName>
</protein>
<evidence type="ECO:0000313" key="2">
    <source>
        <dbReference type="EMBL" id="MBX56795.1"/>
    </source>
</evidence>
<dbReference type="EMBL" id="GGEC01076311">
    <property type="protein sequence ID" value="MBX56795.1"/>
    <property type="molecule type" value="Transcribed_RNA"/>
</dbReference>
<reference evidence="2" key="1">
    <citation type="submission" date="2018-02" db="EMBL/GenBank/DDBJ databases">
        <title>Rhizophora mucronata_Transcriptome.</title>
        <authorList>
            <person name="Meera S.P."/>
            <person name="Sreeshan A."/>
            <person name="Augustine A."/>
        </authorList>
    </citation>
    <scope>NUCLEOTIDE SEQUENCE</scope>
    <source>
        <tissue evidence="2">Leaf</tissue>
    </source>
</reference>
<proteinExistence type="predicted"/>
<feature type="signal peptide" evidence="1">
    <location>
        <begin position="1"/>
        <end position="24"/>
    </location>
</feature>
<name>A0A2P2PQ11_RHIMU</name>
<evidence type="ECO:0000256" key="1">
    <source>
        <dbReference type="SAM" id="SignalP"/>
    </source>
</evidence>
<sequence>MNWNTGVGFLVVRLGKIWITCTHAQTCHRCKLGETLNYMW</sequence>
<dbReference type="AlphaFoldDB" id="A0A2P2PQ11"/>
<accession>A0A2P2PQ11</accession>
<organism evidence="2">
    <name type="scientific">Rhizophora mucronata</name>
    <name type="common">Asiatic mangrove</name>
    <dbReference type="NCBI Taxonomy" id="61149"/>
    <lineage>
        <taxon>Eukaryota</taxon>
        <taxon>Viridiplantae</taxon>
        <taxon>Streptophyta</taxon>
        <taxon>Embryophyta</taxon>
        <taxon>Tracheophyta</taxon>
        <taxon>Spermatophyta</taxon>
        <taxon>Magnoliopsida</taxon>
        <taxon>eudicotyledons</taxon>
        <taxon>Gunneridae</taxon>
        <taxon>Pentapetalae</taxon>
        <taxon>rosids</taxon>
        <taxon>fabids</taxon>
        <taxon>Malpighiales</taxon>
        <taxon>Rhizophoraceae</taxon>
        <taxon>Rhizophora</taxon>
    </lineage>
</organism>
<keyword evidence="1" id="KW-0732">Signal</keyword>
<feature type="chain" id="PRO_5015122126" evidence="1">
    <location>
        <begin position="25"/>
        <end position="40"/>
    </location>
</feature>